<protein>
    <recommendedName>
        <fullName evidence="10">Ribosomal RNA small subunit methyltransferase E</fullName>
        <ecNumber evidence="10">2.1.1.193</ecNumber>
    </recommendedName>
</protein>
<dbReference type="PANTHER" id="PTHR30027">
    <property type="entry name" value="RIBOSOMAL RNA SMALL SUBUNIT METHYLTRANSFERASE E"/>
    <property type="match status" value="1"/>
</dbReference>
<keyword evidence="7 10" id="KW-0949">S-adenosyl-L-methionine</keyword>
<organism evidence="12 13">
    <name type="scientific">candidate division WS6 bacterium 36_33</name>
    <dbReference type="NCBI Taxonomy" id="1641388"/>
    <lineage>
        <taxon>Bacteria</taxon>
        <taxon>Candidatus Dojkabacteria</taxon>
    </lineage>
</organism>
<dbReference type="GO" id="GO:0070042">
    <property type="term" value="F:rRNA (uridine-N3-)-methyltransferase activity"/>
    <property type="evidence" value="ECO:0007669"/>
    <property type="project" value="TreeGrafter"/>
</dbReference>
<evidence type="ECO:0000256" key="2">
    <source>
        <dbReference type="ARBA" id="ARBA00005528"/>
    </source>
</evidence>
<evidence type="ECO:0000259" key="11">
    <source>
        <dbReference type="Pfam" id="PF04452"/>
    </source>
</evidence>
<dbReference type="GO" id="GO:0070475">
    <property type="term" value="P:rRNA base methylation"/>
    <property type="evidence" value="ECO:0007669"/>
    <property type="project" value="TreeGrafter"/>
</dbReference>
<dbReference type="InterPro" id="IPR029028">
    <property type="entry name" value="Alpha/beta_knot_MTases"/>
</dbReference>
<keyword evidence="5 10" id="KW-0489">Methyltransferase</keyword>
<keyword evidence="4 10" id="KW-0698">rRNA processing</keyword>
<accession>A0A101GYW7</accession>
<evidence type="ECO:0000313" key="12">
    <source>
        <dbReference type="EMBL" id="KUK67246.1"/>
    </source>
</evidence>
<gene>
    <name evidence="12" type="ORF">XD87_0243</name>
</gene>
<comment type="function">
    <text evidence="8 10">Specifically methylates the N3 position of the uracil ring of uridine 1498 (m3U1498) in 16S rRNA. Acts on the fully assembled 30S ribosomal subunit.</text>
</comment>
<dbReference type="Gene3D" id="3.40.1280.10">
    <property type="match status" value="1"/>
</dbReference>
<evidence type="ECO:0000256" key="5">
    <source>
        <dbReference type="ARBA" id="ARBA00022603"/>
    </source>
</evidence>
<proteinExistence type="inferred from homology"/>
<dbReference type="Pfam" id="PF04452">
    <property type="entry name" value="Methyltrans_RNA"/>
    <property type="match status" value="1"/>
</dbReference>
<dbReference type="Proteomes" id="UP000053469">
    <property type="component" value="Unassembled WGS sequence"/>
</dbReference>
<dbReference type="InterPro" id="IPR029026">
    <property type="entry name" value="tRNA_m1G_MTases_N"/>
</dbReference>
<evidence type="ECO:0000256" key="4">
    <source>
        <dbReference type="ARBA" id="ARBA00022552"/>
    </source>
</evidence>
<dbReference type="CDD" id="cd18084">
    <property type="entry name" value="RsmE-like"/>
    <property type="match status" value="1"/>
</dbReference>
<reference evidence="13" key="1">
    <citation type="journal article" date="2015" name="MBio">
        <title>Genome-Resolved Metagenomic Analysis Reveals Roles for Candidate Phyla and Other Microbial Community Members in Biogeochemical Transformations in Oil Reservoirs.</title>
        <authorList>
            <person name="Hu P."/>
            <person name="Tom L."/>
            <person name="Singh A."/>
            <person name="Thomas B.C."/>
            <person name="Baker B.J."/>
            <person name="Piceno Y.M."/>
            <person name="Andersen G.L."/>
            <person name="Banfield J.F."/>
        </authorList>
    </citation>
    <scope>NUCLEOTIDE SEQUENCE [LARGE SCALE GENOMIC DNA]</scope>
</reference>
<dbReference type="GO" id="GO:0005737">
    <property type="term" value="C:cytoplasm"/>
    <property type="evidence" value="ECO:0007669"/>
    <property type="project" value="UniProtKB-SubCell"/>
</dbReference>
<dbReference type="NCBIfam" id="TIGR00046">
    <property type="entry name" value="RsmE family RNA methyltransferase"/>
    <property type="match status" value="1"/>
</dbReference>
<dbReference type="InterPro" id="IPR006700">
    <property type="entry name" value="RsmE"/>
</dbReference>
<keyword evidence="6 10" id="KW-0808">Transferase</keyword>
<evidence type="ECO:0000256" key="7">
    <source>
        <dbReference type="ARBA" id="ARBA00022691"/>
    </source>
</evidence>
<evidence type="ECO:0000256" key="1">
    <source>
        <dbReference type="ARBA" id="ARBA00004496"/>
    </source>
</evidence>
<dbReference type="PANTHER" id="PTHR30027:SF3">
    <property type="entry name" value="16S RRNA (URACIL(1498)-N(3))-METHYLTRANSFERASE"/>
    <property type="match status" value="1"/>
</dbReference>
<evidence type="ECO:0000256" key="6">
    <source>
        <dbReference type="ARBA" id="ARBA00022679"/>
    </source>
</evidence>
<comment type="caution">
    <text evidence="12">The sequence shown here is derived from an EMBL/GenBank/DDBJ whole genome shotgun (WGS) entry which is preliminary data.</text>
</comment>
<comment type="subcellular location">
    <subcellularLocation>
        <location evidence="1 10">Cytoplasm</location>
    </subcellularLocation>
</comment>
<comment type="catalytic activity">
    <reaction evidence="9 10">
        <text>uridine(1498) in 16S rRNA + S-adenosyl-L-methionine = N(3)-methyluridine(1498) in 16S rRNA + S-adenosyl-L-homocysteine + H(+)</text>
        <dbReference type="Rhea" id="RHEA:42920"/>
        <dbReference type="Rhea" id="RHEA-COMP:10283"/>
        <dbReference type="Rhea" id="RHEA-COMP:10284"/>
        <dbReference type="ChEBI" id="CHEBI:15378"/>
        <dbReference type="ChEBI" id="CHEBI:57856"/>
        <dbReference type="ChEBI" id="CHEBI:59789"/>
        <dbReference type="ChEBI" id="CHEBI:65315"/>
        <dbReference type="ChEBI" id="CHEBI:74502"/>
        <dbReference type="EC" id="2.1.1.193"/>
    </reaction>
</comment>
<dbReference type="EC" id="2.1.1.193" evidence="10"/>
<dbReference type="PIRSF" id="PIRSF015601">
    <property type="entry name" value="MTase_slr0722"/>
    <property type="match status" value="1"/>
</dbReference>
<feature type="domain" description="Ribosomal RNA small subunit methyltransferase E methyltransferase" evidence="11">
    <location>
        <begin position="76"/>
        <end position="238"/>
    </location>
</feature>
<dbReference type="AlphaFoldDB" id="A0A101GYW7"/>
<dbReference type="InterPro" id="IPR046886">
    <property type="entry name" value="RsmE_MTase_dom"/>
</dbReference>
<evidence type="ECO:0000256" key="9">
    <source>
        <dbReference type="ARBA" id="ARBA00047944"/>
    </source>
</evidence>
<name>A0A101GYW7_9BACT</name>
<dbReference type="SUPFAM" id="SSF75217">
    <property type="entry name" value="alpha/beta knot"/>
    <property type="match status" value="1"/>
</dbReference>
<sequence>MQKFFIRHKLSLGDITNLSDSDSEHIIKERLYDIEDVIKIQTYEREFLAQITDITKGTVEIQIVEDLGERENEYTPSITIIQSLSNDTKFNYFIEKSVEIGIEKIIPIQSKYSLKTKAKAIRDTGYWNKLVKDAVEQSRNIFPTIIEKPIRINELKNRNLEGIKICLSTESTSIKPKYLNELLGTVDLSLPIYIAIGPEKGWSSSDINIFKDMGFEFVKLKGNILRTETTGLVIGSIIKYLKGEI</sequence>
<dbReference type="EMBL" id="LGGI01000026">
    <property type="protein sequence ID" value="KUK67246.1"/>
    <property type="molecule type" value="Genomic_DNA"/>
</dbReference>
<comment type="similarity">
    <text evidence="2 10">Belongs to the RNA methyltransferase RsmE family.</text>
</comment>
<evidence type="ECO:0000256" key="10">
    <source>
        <dbReference type="PIRNR" id="PIRNR015601"/>
    </source>
</evidence>
<evidence type="ECO:0000256" key="3">
    <source>
        <dbReference type="ARBA" id="ARBA00022490"/>
    </source>
</evidence>
<keyword evidence="3 10" id="KW-0963">Cytoplasm</keyword>
<evidence type="ECO:0000256" key="8">
    <source>
        <dbReference type="ARBA" id="ARBA00025699"/>
    </source>
</evidence>
<evidence type="ECO:0000313" key="13">
    <source>
        <dbReference type="Proteomes" id="UP000053469"/>
    </source>
</evidence>